<dbReference type="Pfam" id="PF01814">
    <property type="entry name" value="Hemerythrin"/>
    <property type="match status" value="1"/>
</dbReference>
<keyword evidence="3" id="KW-1185">Reference proteome</keyword>
<sequence>MCPVCARPEPDARLAVRPKSALRTRDALDQLRLDHELIRKLLREYDGVRLVEGCGAERKAEIVDRLCDALSLNALIEEEVFYPVVRPALNGALLAQTALCDHARLRRLIARLDEMEPGDPGYDDAVIDIGDCVLPSMDDARAVLFVEVRMIGLDTAALGEQMARRRRAQQQQDFTRIGLPRSESRVVLGGWPPACHLTLA</sequence>
<accession>A0A7Y8GXB4</accession>
<comment type="caution">
    <text evidence="2">The sequence shown here is derived from an EMBL/GenBank/DDBJ whole genome shotgun (WGS) entry which is preliminary data.</text>
</comment>
<dbReference type="Proteomes" id="UP000545507">
    <property type="component" value="Unassembled WGS sequence"/>
</dbReference>
<proteinExistence type="predicted"/>
<dbReference type="Gene3D" id="1.20.120.520">
    <property type="entry name" value="nmb1532 protein domain like"/>
    <property type="match status" value="1"/>
</dbReference>
<protein>
    <recommendedName>
        <fullName evidence="1">Hemerythrin-like domain-containing protein</fullName>
    </recommendedName>
</protein>
<reference evidence="2 3" key="1">
    <citation type="submission" date="2019-09" db="EMBL/GenBank/DDBJ databases">
        <title>Hydrogenophaga aromatica sp. nov., isolated from a para-xylene-degrading enrichment culture.</title>
        <authorList>
            <person name="Tancsics A."/>
            <person name="Banerjee S."/>
        </authorList>
    </citation>
    <scope>NUCLEOTIDE SEQUENCE [LARGE SCALE GENOMIC DNA]</scope>
    <source>
        <strain evidence="2 3">D2P1</strain>
    </source>
</reference>
<dbReference type="InterPro" id="IPR012312">
    <property type="entry name" value="Hemerythrin-like"/>
</dbReference>
<evidence type="ECO:0000313" key="2">
    <source>
        <dbReference type="EMBL" id="NWF46581.1"/>
    </source>
</evidence>
<gene>
    <name evidence="2" type="ORF">F3K02_15175</name>
</gene>
<evidence type="ECO:0000313" key="3">
    <source>
        <dbReference type="Proteomes" id="UP000545507"/>
    </source>
</evidence>
<evidence type="ECO:0000259" key="1">
    <source>
        <dbReference type="Pfam" id="PF01814"/>
    </source>
</evidence>
<organism evidence="2 3">
    <name type="scientific">Hydrogenophaga aromaticivorans</name>
    <dbReference type="NCBI Taxonomy" id="2610898"/>
    <lineage>
        <taxon>Bacteria</taxon>
        <taxon>Pseudomonadati</taxon>
        <taxon>Pseudomonadota</taxon>
        <taxon>Betaproteobacteria</taxon>
        <taxon>Burkholderiales</taxon>
        <taxon>Comamonadaceae</taxon>
        <taxon>Hydrogenophaga</taxon>
    </lineage>
</organism>
<dbReference type="EMBL" id="VYGV01000014">
    <property type="protein sequence ID" value="NWF46581.1"/>
    <property type="molecule type" value="Genomic_DNA"/>
</dbReference>
<name>A0A7Y8GXB4_9BURK</name>
<dbReference type="AlphaFoldDB" id="A0A7Y8GXB4"/>
<feature type="domain" description="Hemerythrin-like" evidence="1">
    <location>
        <begin position="27"/>
        <end position="118"/>
    </location>
</feature>